<comment type="subunit">
    <text evidence="1">Monomer.</text>
</comment>
<feature type="binding site" evidence="4">
    <location>
        <position position="55"/>
    </location>
    <ligand>
        <name>ATP</name>
        <dbReference type="ChEBI" id="CHEBI:30616"/>
    </ligand>
</feature>
<dbReference type="AlphaFoldDB" id="A0A078ATE9"/>
<protein>
    <submittedName>
        <fullName evidence="6">Serine threonine protein kinase</fullName>
    </submittedName>
</protein>
<dbReference type="InParanoid" id="A0A078ATE9"/>
<keyword evidence="6" id="KW-0808">Transferase</keyword>
<dbReference type="PROSITE" id="PS00108">
    <property type="entry name" value="PROTEIN_KINASE_ST"/>
    <property type="match status" value="1"/>
</dbReference>
<gene>
    <name evidence="6" type="primary">Contig16660.g17744</name>
    <name evidence="6" type="ORF">STYLEM_14806</name>
</gene>
<evidence type="ECO:0000259" key="5">
    <source>
        <dbReference type="PROSITE" id="PS50011"/>
    </source>
</evidence>
<dbReference type="InterPro" id="IPR008271">
    <property type="entry name" value="Ser/Thr_kinase_AS"/>
</dbReference>
<dbReference type="SUPFAM" id="SSF56112">
    <property type="entry name" value="Protein kinase-like (PK-like)"/>
    <property type="match status" value="1"/>
</dbReference>
<dbReference type="InterPro" id="IPR000719">
    <property type="entry name" value="Prot_kinase_dom"/>
</dbReference>
<keyword evidence="3 4" id="KW-0067">ATP-binding</keyword>
<dbReference type="Gene3D" id="3.30.200.20">
    <property type="entry name" value="Phosphorylase Kinase, domain 1"/>
    <property type="match status" value="1"/>
</dbReference>
<dbReference type="GO" id="GO:0004672">
    <property type="term" value="F:protein kinase activity"/>
    <property type="evidence" value="ECO:0007669"/>
    <property type="project" value="InterPro"/>
</dbReference>
<dbReference type="OMA" id="IMYNIMS"/>
<keyword evidence="6" id="KW-0418">Kinase</keyword>
<dbReference type="OrthoDB" id="371082at2759"/>
<dbReference type="GO" id="GO:0005524">
    <property type="term" value="F:ATP binding"/>
    <property type="evidence" value="ECO:0007669"/>
    <property type="project" value="UniProtKB-UniRule"/>
</dbReference>
<dbReference type="PROSITE" id="PS00107">
    <property type="entry name" value="PROTEIN_KINASE_ATP"/>
    <property type="match status" value="1"/>
</dbReference>
<evidence type="ECO:0000313" key="7">
    <source>
        <dbReference type="Proteomes" id="UP000039865"/>
    </source>
</evidence>
<sequence>MWIKALDLYTVYFDEPSRYETTGPLGHGANSNVRLAYKIKNKNHNFNNSKKVAIKQIKKRSIAEDPKMVTQLKNEIQSQRILAGCSNILQLNKVFESQNSIYLFFDFQEGGTLLDIITEKNSLQEKDLQIIMGQILLVVDFMHSHNIVHRDLKLDNILVRSKQEGQYDIRIADFGLSCQIQQGQKLTDICGTPSYIAPEILNNQPYDIKSDIFGVGSIMYNIMSGRYLFNGDEKDNVLYQNKLCFLGNIFKYLGQVSDEAQDLLLKLLEKNPEQRLSAREALQHPWFKTDRQALNACLFLNEQISTSSINYFKLPNMSQPIINQNQGFSFKSITQGNRNLHVSKNSMKINNSKSGSFMSYFDMITSNRQDNSNTFKKNYVKEYTRIRKQSDSSPQYEDKKSLDSCQNVQKNQSNLQIRFFKVHQQDYFNGNQQKEGKRNSNMNQDSYLINKNVIEQGHLLSLIEEISDTNDENIDKILSDASSLPETDSLIFLPSLEYLAQQGYMYKANKVQVNRIFELLTDL</sequence>
<evidence type="ECO:0000256" key="4">
    <source>
        <dbReference type="PROSITE-ProRule" id="PRU10141"/>
    </source>
</evidence>
<dbReference type="SMART" id="SM00220">
    <property type="entry name" value="S_TKc"/>
    <property type="match status" value="1"/>
</dbReference>
<dbReference type="FunFam" id="1.10.510.10:FF:000571">
    <property type="entry name" value="Maternal embryonic leucine zipper kinase"/>
    <property type="match status" value="1"/>
</dbReference>
<keyword evidence="2 4" id="KW-0547">Nucleotide-binding</keyword>
<dbReference type="Pfam" id="PF00069">
    <property type="entry name" value="Pkinase"/>
    <property type="match status" value="1"/>
</dbReference>
<dbReference type="Gene3D" id="1.10.510.10">
    <property type="entry name" value="Transferase(Phosphotransferase) domain 1"/>
    <property type="match status" value="1"/>
</dbReference>
<proteinExistence type="predicted"/>
<accession>A0A078ATE9</accession>
<dbReference type="InterPro" id="IPR017441">
    <property type="entry name" value="Protein_kinase_ATP_BS"/>
</dbReference>
<organism evidence="6 7">
    <name type="scientific">Stylonychia lemnae</name>
    <name type="common">Ciliate</name>
    <dbReference type="NCBI Taxonomy" id="5949"/>
    <lineage>
        <taxon>Eukaryota</taxon>
        <taxon>Sar</taxon>
        <taxon>Alveolata</taxon>
        <taxon>Ciliophora</taxon>
        <taxon>Intramacronucleata</taxon>
        <taxon>Spirotrichea</taxon>
        <taxon>Stichotrichia</taxon>
        <taxon>Sporadotrichida</taxon>
        <taxon>Oxytrichidae</taxon>
        <taxon>Stylonychinae</taxon>
        <taxon>Stylonychia</taxon>
    </lineage>
</organism>
<dbReference type="PROSITE" id="PS50011">
    <property type="entry name" value="PROTEIN_KINASE_DOM"/>
    <property type="match status" value="1"/>
</dbReference>
<dbReference type="Proteomes" id="UP000039865">
    <property type="component" value="Unassembled WGS sequence"/>
</dbReference>
<keyword evidence="7" id="KW-1185">Reference proteome</keyword>
<name>A0A078ATE9_STYLE</name>
<feature type="domain" description="Protein kinase" evidence="5">
    <location>
        <begin position="19"/>
        <end position="287"/>
    </location>
</feature>
<evidence type="ECO:0000313" key="6">
    <source>
        <dbReference type="EMBL" id="CDW85720.1"/>
    </source>
</evidence>
<reference evidence="6 7" key="1">
    <citation type="submission" date="2014-06" db="EMBL/GenBank/DDBJ databases">
        <authorList>
            <person name="Swart Estienne"/>
        </authorList>
    </citation>
    <scope>NUCLEOTIDE SEQUENCE [LARGE SCALE GENOMIC DNA]</scope>
    <source>
        <strain evidence="6 7">130c</strain>
    </source>
</reference>
<dbReference type="PANTHER" id="PTHR24347">
    <property type="entry name" value="SERINE/THREONINE-PROTEIN KINASE"/>
    <property type="match status" value="1"/>
</dbReference>
<dbReference type="InterPro" id="IPR011009">
    <property type="entry name" value="Kinase-like_dom_sf"/>
</dbReference>
<evidence type="ECO:0000256" key="1">
    <source>
        <dbReference type="ARBA" id="ARBA00011245"/>
    </source>
</evidence>
<evidence type="ECO:0000256" key="2">
    <source>
        <dbReference type="ARBA" id="ARBA00022741"/>
    </source>
</evidence>
<evidence type="ECO:0000256" key="3">
    <source>
        <dbReference type="ARBA" id="ARBA00022840"/>
    </source>
</evidence>
<dbReference type="EMBL" id="CCKQ01013992">
    <property type="protein sequence ID" value="CDW85720.1"/>
    <property type="molecule type" value="Genomic_DNA"/>
</dbReference>